<evidence type="ECO:0000256" key="3">
    <source>
        <dbReference type="ARBA" id="ARBA00022448"/>
    </source>
</evidence>
<accession>C7QZY0</accession>
<dbReference type="PANTHER" id="PTHR21716">
    <property type="entry name" value="TRANSMEMBRANE PROTEIN"/>
    <property type="match status" value="1"/>
</dbReference>
<evidence type="ECO:0000256" key="5">
    <source>
        <dbReference type="ARBA" id="ARBA00022692"/>
    </source>
</evidence>
<dbReference type="InterPro" id="IPR002549">
    <property type="entry name" value="AI-2E-like"/>
</dbReference>
<reference evidence="10 11" key="1">
    <citation type="journal article" date="2009" name="Stand. Genomic Sci.">
        <title>Complete genome sequence of Jonesia denitrificans type strain (Prevot 55134).</title>
        <authorList>
            <person name="Pukall R."/>
            <person name="Gehrich-Schroter G."/>
            <person name="Lapidus A."/>
            <person name="Nolan M."/>
            <person name="Glavina Del Rio T."/>
            <person name="Lucas S."/>
            <person name="Chen F."/>
            <person name="Tice H."/>
            <person name="Pitluck S."/>
            <person name="Cheng J.F."/>
            <person name="Copeland A."/>
            <person name="Saunders E."/>
            <person name="Brettin T."/>
            <person name="Detter J.C."/>
            <person name="Bruce D."/>
            <person name="Goodwin L."/>
            <person name="Pati A."/>
            <person name="Ivanova N."/>
            <person name="Mavromatis K."/>
            <person name="Ovchinnikova G."/>
            <person name="Chen A."/>
            <person name="Palaniappan K."/>
            <person name="Land M."/>
            <person name="Hauser L."/>
            <person name="Chang Y.J."/>
            <person name="Jeffries C.D."/>
            <person name="Chain P."/>
            <person name="Goker M."/>
            <person name="Bristow J."/>
            <person name="Eisen J.A."/>
            <person name="Markowitz V."/>
            <person name="Hugenholtz P."/>
            <person name="Kyrpides N.C."/>
            <person name="Klenk H.P."/>
            <person name="Han C."/>
        </authorList>
    </citation>
    <scope>NUCLEOTIDE SEQUENCE [LARGE SCALE GENOMIC DNA]</scope>
    <source>
        <strain evidence="11">ATCC 14870 / DSM 20603 / BCRC 15368 / CIP 55.134 / JCM 11481 / NBRC 15587 / NCTC 10816 / Prevot 55134</strain>
    </source>
</reference>
<feature type="transmembrane region" description="Helical" evidence="9">
    <location>
        <begin position="277"/>
        <end position="302"/>
    </location>
</feature>
<evidence type="ECO:0000256" key="1">
    <source>
        <dbReference type="ARBA" id="ARBA00004651"/>
    </source>
</evidence>
<dbReference type="AlphaFoldDB" id="C7QZY0"/>
<evidence type="ECO:0000256" key="6">
    <source>
        <dbReference type="ARBA" id="ARBA00022989"/>
    </source>
</evidence>
<dbReference type="PANTHER" id="PTHR21716:SF53">
    <property type="entry name" value="PERMEASE PERM-RELATED"/>
    <property type="match status" value="1"/>
</dbReference>
<keyword evidence="4" id="KW-1003">Cell membrane</keyword>
<dbReference type="HOGENOM" id="CLU_031275_3_2_11"/>
<keyword evidence="11" id="KW-1185">Reference proteome</keyword>
<dbReference type="STRING" id="471856.Jden_1895"/>
<dbReference type="KEGG" id="jde:Jden_1895"/>
<comment type="similarity">
    <text evidence="2">Belongs to the autoinducer-2 exporter (AI-2E) (TC 2.A.86) family.</text>
</comment>
<keyword evidence="7 9" id="KW-0472">Membrane</keyword>
<dbReference type="GO" id="GO:0005886">
    <property type="term" value="C:plasma membrane"/>
    <property type="evidence" value="ECO:0007669"/>
    <property type="project" value="UniProtKB-SubCell"/>
</dbReference>
<evidence type="ECO:0000313" key="11">
    <source>
        <dbReference type="Proteomes" id="UP000000628"/>
    </source>
</evidence>
<keyword evidence="3" id="KW-0813">Transport</keyword>
<keyword evidence="5 9" id="KW-0812">Transmembrane</keyword>
<feature type="compositionally biased region" description="Basic and acidic residues" evidence="8">
    <location>
        <begin position="1"/>
        <end position="14"/>
    </location>
</feature>
<feature type="transmembrane region" description="Helical" evidence="9">
    <location>
        <begin position="71"/>
        <end position="89"/>
    </location>
</feature>
<feature type="region of interest" description="Disordered" evidence="8">
    <location>
        <begin position="1"/>
        <end position="20"/>
    </location>
</feature>
<dbReference type="Proteomes" id="UP000000628">
    <property type="component" value="Chromosome"/>
</dbReference>
<dbReference type="Pfam" id="PF01594">
    <property type="entry name" value="AI-2E_transport"/>
    <property type="match status" value="1"/>
</dbReference>
<feature type="transmembrane region" description="Helical" evidence="9">
    <location>
        <begin position="109"/>
        <end position="131"/>
    </location>
</feature>
<organism evidence="10 11">
    <name type="scientific">Jonesia denitrificans (strain ATCC 14870 / DSM 20603 / BCRC 15368 / CIP 55.134 / JCM 11481 / NBRC 15587 / NCTC 10816 / Prevot 55134)</name>
    <name type="common">Listeria denitrificans</name>
    <dbReference type="NCBI Taxonomy" id="471856"/>
    <lineage>
        <taxon>Bacteria</taxon>
        <taxon>Bacillati</taxon>
        <taxon>Actinomycetota</taxon>
        <taxon>Actinomycetes</taxon>
        <taxon>Micrococcales</taxon>
        <taxon>Jonesiaceae</taxon>
        <taxon>Jonesia</taxon>
    </lineage>
</organism>
<evidence type="ECO:0000256" key="7">
    <source>
        <dbReference type="ARBA" id="ARBA00023136"/>
    </source>
</evidence>
<evidence type="ECO:0000256" key="4">
    <source>
        <dbReference type="ARBA" id="ARBA00022475"/>
    </source>
</evidence>
<gene>
    <name evidence="10" type="ordered locus">Jden_1895</name>
</gene>
<name>C7QZY0_JONDD</name>
<dbReference type="EMBL" id="CP001706">
    <property type="protein sequence ID" value="ACV09538.1"/>
    <property type="molecule type" value="Genomic_DNA"/>
</dbReference>
<feature type="compositionally biased region" description="Polar residues" evidence="8">
    <location>
        <begin position="448"/>
        <end position="471"/>
    </location>
</feature>
<dbReference type="GO" id="GO:0055085">
    <property type="term" value="P:transmembrane transport"/>
    <property type="evidence" value="ECO:0007669"/>
    <property type="project" value="TreeGrafter"/>
</dbReference>
<evidence type="ECO:0000256" key="2">
    <source>
        <dbReference type="ARBA" id="ARBA00009773"/>
    </source>
</evidence>
<feature type="transmembrane region" description="Helical" evidence="9">
    <location>
        <begin position="192"/>
        <end position="212"/>
    </location>
</feature>
<evidence type="ECO:0008006" key="12">
    <source>
        <dbReference type="Google" id="ProtNLM"/>
    </source>
</evidence>
<feature type="region of interest" description="Disordered" evidence="8">
    <location>
        <begin position="446"/>
        <end position="483"/>
    </location>
</feature>
<dbReference type="OrthoDB" id="9784366at2"/>
<feature type="transmembrane region" description="Helical" evidence="9">
    <location>
        <begin position="252"/>
        <end position="271"/>
    </location>
</feature>
<dbReference type="RefSeq" id="WP_015772166.1">
    <property type="nucleotide sequence ID" value="NC_013174.1"/>
</dbReference>
<feature type="transmembrane region" description="Helical" evidence="9">
    <location>
        <begin position="309"/>
        <end position="325"/>
    </location>
</feature>
<feature type="transmembrane region" description="Helical" evidence="9">
    <location>
        <begin position="40"/>
        <end position="65"/>
    </location>
</feature>
<sequence length="483" mass="51399">MTHEHDANTPHDEPTSSTVRVTSSSLNSAFSSRTRGDQPYVSPALVAGAAWAWRIILLAVVAFLLFQVVTYLKVVVVPVALALLFTVLLQPMDRFLHTTLRFPRSLSAVTSVLALIAALATLITVAGQQIASGITELSDRAVQGVNELISWAQRDPLNLDLSQIDAYWNDLLDAAQNQSGALVSGALSVTSTIGHVIAGALIAIFCTIFFLIDGRKIWTWIVGLLPRHVRERTHQAGRRGIVTLSAYVRTQILVAFIDSIGIGVGAALIGLPLVVPLAALVFVGAFIPFVGAIITGAVAVLVALVVKGWVWALVMLGIVLLVQQIEGNVLQPFLMGRAVAIHPVAVLLTVSAGTVLAGIVGAIFAVPIVAVANTIILYLNGHDKFPELGFDDRLPMKPTGRKAIMVTSATRYVVSPQDTPGSGQQATLIDYSARVGETFEKLFGRFNARQTEGPTATQSTEPPAEELTTQAPEPPANEPRGGQ</sequence>
<keyword evidence="6 9" id="KW-1133">Transmembrane helix</keyword>
<dbReference type="eggNOG" id="COG0628">
    <property type="taxonomic scope" value="Bacteria"/>
</dbReference>
<evidence type="ECO:0000256" key="8">
    <source>
        <dbReference type="SAM" id="MobiDB-lite"/>
    </source>
</evidence>
<comment type="subcellular location">
    <subcellularLocation>
        <location evidence="1">Cell membrane</location>
        <topology evidence="1">Multi-pass membrane protein</topology>
    </subcellularLocation>
</comment>
<evidence type="ECO:0000313" key="10">
    <source>
        <dbReference type="EMBL" id="ACV09538.1"/>
    </source>
</evidence>
<protein>
    <recommendedName>
        <fullName evidence="12">Permease</fullName>
    </recommendedName>
</protein>
<feature type="transmembrane region" description="Helical" evidence="9">
    <location>
        <begin position="345"/>
        <end position="378"/>
    </location>
</feature>
<proteinExistence type="inferred from homology"/>
<evidence type="ECO:0000256" key="9">
    <source>
        <dbReference type="SAM" id="Phobius"/>
    </source>
</evidence>